<protein>
    <submittedName>
        <fullName evidence="2">Divalent-cation tolerance protein CutA</fullName>
    </submittedName>
</protein>
<dbReference type="PANTHER" id="PTHR23419:SF8">
    <property type="entry name" value="FI09726P"/>
    <property type="match status" value="1"/>
</dbReference>
<dbReference type="GO" id="GO:0010038">
    <property type="term" value="P:response to metal ion"/>
    <property type="evidence" value="ECO:0007669"/>
    <property type="project" value="InterPro"/>
</dbReference>
<sequence length="107" mass="12284">MTYSIVYTTAGSEKEAENISKNLIEKNLAACINTFPIKSFYKWKGKFETSNEIAMLIKTRGELAEKVTEEIKKIHSYEIPAIFSISIEKGDDNFFNWIDKNLVVLKI</sequence>
<dbReference type="Gene3D" id="3.30.70.120">
    <property type="match status" value="1"/>
</dbReference>
<dbReference type="SUPFAM" id="SSF54913">
    <property type="entry name" value="GlnB-like"/>
    <property type="match status" value="1"/>
</dbReference>
<dbReference type="InterPro" id="IPR011322">
    <property type="entry name" value="N-reg_PII-like_a/b"/>
</dbReference>
<reference evidence="2" key="1">
    <citation type="submission" date="2014-09" db="EMBL/GenBank/DDBJ databases">
        <authorList>
            <person name="Probst J Alexander"/>
        </authorList>
    </citation>
    <scope>NUCLEOTIDE SEQUENCE</scope>
</reference>
<comment type="similarity">
    <text evidence="1">Belongs to the CutA family.</text>
</comment>
<dbReference type="GO" id="GO:0005507">
    <property type="term" value="F:copper ion binding"/>
    <property type="evidence" value="ECO:0007669"/>
    <property type="project" value="TreeGrafter"/>
</dbReference>
<dbReference type="InterPro" id="IPR004323">
    <property type="entry name" value="Ion_tolerance_CutA"/>
</dbReference>
<gene>
    <name evidence="2" type="primary">cutA</name>
    <name evidence="2" type="ORF">MSIBF_A2690008</name>
</gene>
<name>A0A098EB64_9ZZZZ</name>
<dbReference type="EMBL" id="CCXY01000189">
    <property type="protein sequence ID" value="CEG12766.1"/>
    <property type="molecule type" value="Genomic_DNA"/>
</dbReference>
<proteinExistence type="inferred from homology"/>
<dbReference type="PANTHER" id="PTHR23419">
    <property type="entry name" value="DIVALENT CATION TOLERANCE CUTA-RELATED"/>
    <property type="match status" value="1"/>
</dbReference>
<organism evidence="2">
    <name type="scientific">groundwater metagenome</name>
    <dbReference type="NCBI Taxonomy" id="717931"/>
    <lineage>
        <taxon>unclassified sequences</taxon>
        <taxon>metagenomes</taxon>
        <taxon>ecological metagenomes</taxon>
    </lineage>
</organism>
<evidence type="ECO:0000256" key="1">
    <source>
        <dbReference type="ARBA" id="ARBA00010169"/>
    </source>
</evidence>
<evidence type="ECO:0000313" key="2">
    <source>
        <dbReference type="EMBL" id="CEG12766.1"/>
    </source>
</evidence>
<dbReference type="AlphaFoldDB" id="A0A098EB64"/>
<accession>A0A098EB64</accession>
<dbReference type="InterPro" id="IPR015867">
    <property type="entry name" value="N-reg_PII/ATP_PRibTrfase_C"/>
</dbReference>
<dbReference type="Pfam" id="PF03091">
    <property type="entry name" value="CutA1"/>
    <property type="match status" value="1"/>
</dbReference>